<dbReference type="FunFam" id="3.40.50.720:FF:000084">
    <property type="entry name" value="Short-chain dehydrogenase reductase"/>
    <property type="match status" value="1"/>
</dbReference>
<keyword evidence="3" id="KW-0520">NAD</keyword>
<dbReference type="AlphaFoldDB" id="A0AAV2CBT9"/>
<keyword evidence="4" id="KW-0443">Lipid metabolism</keyword>
<sequence>MSRAIMGSSRNRGLLLRAPSPEEGAANILKHLFSTSPASGTESRKLEGKIAVITGGANGIGRETAAKFIHNGAKVIIADINKDLGLQTARQLGPRASFIPCDVANESDVSDAVDFAVSQHSRLDIMYNNAGVSCRTPPSIVDLDLETFDRVMGINARGALAGVKHAARVMIPQQSGTILCTASVTGIMGGMAQHTYSLTKAAVIAIVKSAAAELSHHGVRVNCISPFAIPTAFVMEELQHYYAGEKPERIMDIVYAMGTLKGARCEPADVANAAVYLASEDAKYVSGHNLVVDGGFTSFKTLGLPERN</sequence>
<evidence type="ECO:0000256" key="3">
    <source>
        <dbReference type="ARBA" id="ARBA00023027"/>
    </source>
</evidence>
<dbReference type="PANTHER" id="PTHR43180:SF28">
    <property type="entry name" value="NAD(P)-BINDING ROSSMANN-FOLD SUPERFAMILY PROTEIN"/>
    <property type="match status" value="1"/>
</dbReference>
<keyword evidence="2" id="KW-0560">Oxidoreductase</keyword>
<evidence type="ECO:0000313" key="6">
    <source>
        <dbReference type="Proteomes" id="UP001497516"/>
    </source>
</evidence>
<dbReference type="PRINTS" id="PR00080">
    <property type="entry name" value="SDRFAMILY"/>
</dbReference>
<dbReference type="NCBIfam" id="NF005559">
    <property type="entry name" value="PRK07231.1"/>
    <property type="match status" value="1"/>
</dbReference>
<gene>
    <name evidence="5" type="ORF">LTRI10_LOCUS1375</name>
</gene>
<evidence type="ECO:0000256" key="1">
    <source>
        <dbReference type="ARBA" id="ARBA00006484"/>
    </source>
</evidence>
<dbReference type="PANTHER" id="PTHR43180">
    <property type="entry name" value="3-OXOACYL-(ACYL-CARRIER-PROTEIN) REDUCTASE (AFU_ORTHOLOGUE AFUA_6G11210)"/>
    <property type="match status" value="1"/>
</dbReference>
<keyword evidence="6" id="KW-1185">Reference proteome</keyword>
<protein>
    <submittedName>
        <fullName evidence="5">Uncharacterized protein</fullName>
    </submittedName>
</protein>
<dbReference type="GO" id="GO:0006629">
    <property type="term" value="P:lipid metabolic process"/>
    <property type="evidence" value="ECO:0007669"/>
    <property type="project" value="UniProtKB-KW"/>
</dbReference>
<evidence type="ECO:0000256" key="2">
    <source>
        <dbReference type="ARBA" id="ARBA00023002"/>
    </source>
</evidence>
<organism evidence="5 6">
    <name type="scientific">Linum trigynum</name>
    <dbReference type="NCBI Taxonomy" id="586398"/>
    <lineage>
        <taxon>Eukaryota</taxon>
        <taxon>Viridiplantae</taxon>
        <taxon>Streptophyta</taxon>
        <taxon>Embryophyta</taxon>
        <taxon>Tracheophyta</taxon>
        <taxon>Spermatophyta</taxon>
        <taxon>Magnoliopsida</taxon>
        <taxon>eudicotyledons</taxon>
        <taxon>Gunneridae</taxon>
        <taxon>Pentapetalae</taxon>
        <taxon>rosids</taxon>
        <taxon>fabids</taxon>
        <taxon>Malpighiales</taxon>
        <taxon>Linaceae</taxon>
        <taxon>Linum</taxon>
    </lineage>
</organism>
<dbReference type="GO" id="GO:0016491">
    <property type="term" value="F:oxidoreductase activity"/>
    <property type="evidence" value="ECO:0007669"/>
    <property type="project" value="UniProtKB-KW"/>
</dbReference>
<proteinExistence type="inferred from homology"/>
<comment type="similarity">
    <text evidence="1">Belongs to the short-chain dehydrogenases/reductases (SDR) family.</text>
</comment>
<dbReference type="Proteomes" id="UP001497516">
    <property type="component" value="Chromosome 1"/>
</dbReference>
<dbReference type="Pfam" id="PF13561">
    <property type="entry name" value="adh_short_C2"/>
    <property type="match status" value="1"/>
</dbReference>
<dbReference type="InterPro" id="IPR002347">
    <property type="entry name" value="SDR_fam"/>
</dbReference>
<dbReference type="SUPFAM" id="SSF51735">
    <property type="entry name" value="NAD(P)-binding Rossmann-fold domains"/>
    <property type="match status" value="1"/>
</dbReference>
<dbReference type="InterPro" id="IPR036291">
    <property type="entry name" value="NAD(P)-bd_dom_sf"/>
</dbReference>
<dbReference type="EMBL" id="OZ034813">
    <property type="protein sequence ID" value="CAL1353474.1"/>
    <property type="molecule type" value="Genomic_DNA"/>
</dbReference>
<evidence type="ECO:0000256" key="4">
    <source>
        <dbReference type="ARBA" id="ARBA00023098"/>
    </source>
</evidence>
<accession>A0AAV2CBT9</accession>
<evidence type="ECO:0000313" key="5">
    <source>
        <dbReference type="EMBL" id="CAL1353474.1"/>
    </source>
</evidence>
<reference evidence="5 6" key="1">
    <citation type="submission" date="2024-04" db="EMBL/GenBank/DDBJ databases">
        <authorList>
            <person name="Fracassetti M."/>
        </authorList>
    </citation>
    <scope>NUCLEOTIDE SEQUENCE [LARGE SCALE GENOMIC DNA]</scope>
</reference>
<dbReference type="PRINTS" id="PR00081">
    <property type="entry name" value="GDHRDH"/>
</dbReference>
<name>A0AAV2CBT9_9ROSI</name>
<dbReference type="Gene3D" id="3.40.50.720">
    <property type="entry name" value="NAD(P)-binding Rossmann-like Domain"/>
    <property type="match status" value="1"/>
</dbReference>